<reference evidence="4 5" key="1">
    <citation type="submission" date="2009-02" db="EMBL/GenBank/DDBJ databases">
        <title>Annotation of Streptomyces hygroscopicus strain ATCC 53653.</title>
        <authorList>
            <consortium name="The Broad Institute Genome Sequencing Platform"/>
            <consortium name="Broad Institute Microbial Sequencing Center"/>
            <person name="Fischbach M."/>
            <person name="Godfrey P."/>
            <person name="Ward D."/>
            <person name="Young S."/>
            <person name="Zeng Q."/>
            <person name="Koehrsen M."/>
            <person name="Alvarado L."/>
            <person name="Berlin A.M."/>
            <person name="Bochicchio J."/>
            <person name="Borenstein D."/>
            <person name="Chapman S.B."/>
            <person name="Chen Z."/>
            <person name="Engels R."/>
            <person name="Freedman E."/>
            <person name="Gellesch M."/>
            <person name="Goldberg J."/>
            <person name="Griggs A."/>
            <person name="Gujja S."/>
            <person name="Heilman E.R."/>
            <person name="Heiman D.I."/>
            <person name="Hepburn T.A."/>
            <person name="Howarth C."/>
            <person name="Jen D."/>
            <person name="Larson L."/>
            <person name="Lewis B."/>
            <person name="Mehta T."/>
            <person name="Park D."/>
            <person name="Pearson M."/>
            <person name="Richards J."/>
            <person name="Roberts A."/>
            <person name="Saif S."/>
            <person name="Shea T.D."/>
            <person name="Shenoy N."/>
            <person name="Sisk P."/>
            <person name="Stolte C."/>
            <person name="Sykes S.N."/>
            <person name="Thomson T."/>
            <person name="Walk T."/>
            <person name="White J."/>
            <person name="Yandava C."/>
            <person name="Straight P."/>
            <person name="Clardy J."/>
            <person name="Hung D."/>
            <person name="Kolter R."/>
            <person name="Mekalanos J."/>
            <person name="Walker S."/>
            <person name="Walsh C.T."/>
            <person name="Wieland-Brown L.C."/>
            <person name="Haas B."/>
            <person name="Nusbaum C."/>
            <person name="Birren B."/>
        </authorList>
    </citation>
    <scope>NUCLEOTIDE SEQUENCE [LARGE SCALE GENOMIC DNA]</scope>
    <source>
        <strain evidence="4 5">ATCC 53653</strain>
    </source>
</reference>
<dbReference type="InterPro" id="IPR006016">
    <property type="entry name" value="UspA"/>
</dbReference>
<dbReference type="Gene3D" id="3.40.50.620">
    <property type="entry name" value="HUPs"/>
    <property type="match status" value="2"/>
</dbReference>
<proteinExistence type="inferred from homology"/>
<comment type="similarity">
    <text evidence="1">Belongs to the universal stress protein A family.</text>
</comment>
<evidence type="ECO:0000256" key="1">
    <source>
        <dbReference type="ARBA" id="ARBA00008791"/>
    </source>
</evidence>
<organism evidence="4 5">
    <name type="scientific">Streptomyces himastatinicus ATCC 53653</name>
    <dbReference type="NCBI Taxonomy" id="457427"/>
    <lineage>
        <taxon>Bacteria</taxon>
        <taxon>Bacillati</taxon>
        <taxon>Actinomycetota</taxon>
        <taxon>Actinomycetes</taxon>
        <taxon>Kitasatosporales</taxon>
        <taxon>Streptomycetaceae</taxon>
        <taxon>Streptomyces</taxon>
        <taxon>Streptomyces violaceusniger group</taxon>
    </lineage>
</organism>
<evidence type="ECO:0000313" key="5">
    <source>
        <dbReference type="Proteomes" id="UP000003963"/>
    </source>
</evidence>
<accession>D9WA33</accession>
<dbReference type="Pfam" id="PF00582">
    <property type="entry name" value="Usp"/>
    <property type="match status" value="2"/>
</dbReference>
<dbReference type="AlphaFoldDB" id="D9WA33"/>
<feature type="domain" description="UspA" evidence="3">
    <location>
        <begin position="246"/>
        <end position="383"/>
    </location>
</feature>
<dbReference type="EMBL" id="GG657754">
    <property type="protein sequence ID" value="EFL24830.1"/>
    <property type="molecule type" value="Genomic_DNA"/>
</dbReference>
<feature type="region of interest" description="Disordered" evidence="2">
    <location>
        <begin position="1"/>
        <end position="70"/>
    </location>
</feature>
<dbReference type="PANTHER" id="PTHR46553:SF3">
    <property type="entry name" value="ADENINE NUCLEOTIDE ALPHA HYDROLASES-LIKE SUPERFAMILY PROTEIN"/>
    <property type="match status" value="1"/>
</dbReference>
<evidence type="ECO:0000256" key="2">
    <source>
        <dbReference type="SAM" id="MobiDB-lite"/>
    </source>
</evidence>
<dbReference type="InterPro" id="IPR006015">
    <property type="entry name" value="Universal_stress_UspA"/>
</dbReference>
<dbReference type="PANTHER" id="PTHR46553">
    <property type="entry name" value="ADENINE NUCLEOTIDE ALPHA HYDROLASES-LIKE SUPERFAMILY PROTEIN"/>
    <property type="match status" value="1"/>
</dbReference>
<dbReference type="Proteomes" id="UP000003963">
    <property type="component" value="Unassembled WGS sequence"/>
</dbReference>
<evidence type="ECO:0000313" key="4">
    <source>
        <dbReference type="EMBL" id="EFL24830.1"/>
    </source>
</evidence>
<sequence>MRSSACPFPFRRPHPALAPHTAASPENPGSAPTFGGRDRHPHPRDPAVRRTAPGPVARTGGGRCPSRFCGEDSPNIADKSLVSRLNAKPYPRSGREKAMTGPVVAGVDGSERSLVAAEWAAREALRRGVGLLLAHACPPLPRRVSPVPGVDAWQHVGEQMLRRTADEFMTRHPGLGVEGVHADAEPEQALLAAAADAALLVVGARGWGGFDGLAVGSVALHVAATADCPVVTVPDPAARAPDADEVVVGFTAHAPADETIGFAFRAARERNALLRVVHAWELPPAAPSAWMLTVLEEDRGLWEDQESQVVSDALRVWREEYPQVAVVPDVVLLGPAQALVRASERARLLVVGRRTSPRVAERRLGPVAHAVLHHAHCPVVVVPHPA</sequence>
<dbReference type="SUPFAM" id="SSF52402">
    <property type="entry name" value="Adenine nucleotide alpha hydrolases-like"/>
    <property type="match status" value="2"/>
</dbReference>
<dbReference type="PRINTS" id="PR01438">
    <property type="entry name" value="UNVRSLSTRESS"/>
</dbReference>
<name>D9WA33_9ACTN</name>
<dbReference type="HOGENOM" id="CLU_049301_2_3_11"/>
<dbReference type="STRING" id="457427.SSOG_04543"/>
<feature type="domain" description="UspA" evidence="3">
    <location>
        <begin position="99"/>
        <end position="234"/>
    </location>
</feature>
<protein>
    <submittedName>
        <fullName evidence="4">UspA protein</fullName>
    </submittedName>
</protein>
<evidence type="ECO:0000259" key="3">
    <source>
        <dbReference type="Pfam" id="PF00582"/>
    </source>
</evidence>
<gene>
    <name evidence="4" type="ORF">SSOG_04543</name>
</gene>
<dbReference type="InterPro" id="IPR014729">
    <property type="entry name" value="Rossmann-like_a/b/a_fold"/>
</dbReference>
<keyword evidence="5" id="KW-1185">Reference proteome</keyword>